<dbReference type="RefSeq" id="WP_013214717.1">
    <property type="nucleotide sequence ID" value="NC_014313.1"/>
</dbReference>
<dbReference type="Gene3D" id="3.90.190.10">
    <property type="entry name" value="Protein tyrosine phosphatase superfamily"/>
    <property type="match status" value="1"/>
</dbReference>
<protein>
    <recommendedName>
        <fullName evidence="1">Beta-lactamase hydrolase-like protein phosphatase-like domain-containing protein</fullName>
    </recommendedName>
</protein>
<dbReference type="GO" id="GO:0016787">
    <property type="term" value="F:hydrolase activity"/>
    <property type="evidence" value="ECO:0007669"/>
    <property type="project" value="InterPro"/>
</dbReference>
<dbReference type="EMBL" id="CP002083">
    <property type="protein sequence ID" value="ADJ22500.1"/>
    <property type="molecule type" value="Genomic_DNA"/>
</dbReference>
<dbReference type="SUPFAM" id="SSF52799">
    <property type="entry name" value="(Phosphotyrosine protein) phosphatases II"/>
    <property type="match status" value="1"/>
</dbReference>
<dbReference type="STRING" id="582899.Hden_0680"/>
<sequence length="158" mass="17494">MSQETCSLPKPTEPVELSTSVWVGPAPNPGSLRQLTEAGFRSIINNQPETDEDLLMTPNEVATEAESVGLSYVHIPVEGRNPLEKDVRRFHDALTSLPPPIFAFCKTGGRSASLWAMASVADLDTETLISRCHHIGFDISGIRQKMDMRREMLKDDDE</sequence>
<dbReference type="KEGG" id="hdn:Hden_0680"/>
<gene>
    <name evidence="2" type="ordered locus">Hden_0680</name>
</gene>
<dbReference type="InterPro" id="IPR029021">
    <property type="entry name" value="Prot-tyrosine_phosphatase-like"/>
</dbReference>
<reference evidence="3" key="1">
    <citation type="journal article" date="2011" name="J. Bacteriol.">
        <title>Genome sequences of eight morphologically diverse alphaproteobacteria.</title>
        <authorList>
            <consortium name="US DOE Joint Genome Institute"/>
            <person name="Brown P.J."/>
            <person name="Kysela D.T."/>
            <person name="Buechlein A."/>
            <person name="Hemmerich C."/>
            <person name="Brun Y.V."/>
        </authorList>
    </citation>
    <scope>NUCLEOTIDE SEQUENCE [LARGE SCALE GENOMIC DNA]</scope>
    <source>
        <strain evidence="3">ATCC 51888 / DSM 1869 / NCIB 11706 / TK 0415</strain>
    </source>
</reference>
<keyword evidence="3" id="KW-1185">Reference proteome</keyword>
<feature type="domain" description="Beta-lactamase hydrolase-like protein phosphatase-like" evidence="1">
    <location>
        <begin position="19"/>
        <end position="119"/>
    </location>
</feature>
<proteinExistence type="predicted"/>
<name>D8JT15_HYPDA</name>
<dbReference type="Pfam" id="PF04273">
    <property type="entry name" value="BLH_phosphatase"/>
    <property type="match status" value="1"/>
</dbReference>
<dbReference type="InterPro" id="IPR005939">
    <property type="entry name" value="BLH_phosphatase-like"/>
</dbReference>
<accession>D8JT15</accession>
<organism evidence="2 3">
    <name type="scientific">Hyphomicrobium denitrificans (strain ATCC 51888 / DSM 1869 / NCIMB 11706 / TK 0415)</name>
    <dbReference type="NCBI Taxonomy" id="582899"/>
    <lineage>
        <taxon>Bacteria</taxon>
        <taxon>Pseudomonadati</taxon>
        <taxon>Pseudomonadota</taxon>
        <taxon>Alphaproteobacteria</taxon>
        <taxon>Hyphomicrobiales</taxon>
        <taxon>Hyphomicrobiaceae</taxon>
        <taxon>Hyphomicrobium</taxon>
    </lineage>
</organism>
<dbReference type="Proteomes" id="UP000002033">
    <property type="component" value="Chromosome"/>
</dbReference>
<dbReference type="AlphaFoldDB" id="D8JT15"/>
<dbReference type="HOGENOM" id="CLU_105726_3_0_5"/>
<dbReference type="OrthoDB" id="9805710at2"/>
<evidence type="ECO:0000313" key="3">
    <source>
        <dbReference type="Proteomes" id="UP000002033"/>
    </source>
</evidence>
<dbReference type="eggNOG" id="COG3453">
    <property type="taxonomic scope" value="Bacteria"/>
</dbReference>
<evidence type="ECO:0000313" key="2">
    <source>
        <dbReference type="EMBL" id="ADJ22500.1"/>
    </source>
</evidence>
<evidence type="ECO:0000259" key="1">
    <source>
        <dbReference type="Pfam" id="PF04273"/>
    </source>
</evidence>